<dbReference type="Gene3D" id="3.40.630.30">
    <property type="match status" value="1"/>
</dbReference>
<dbReference type="InterPro" id="IPR016181">
    <property type="entry name" value="Acyl_CoA_acyltransferase"/>
</dbReference>
<evidence type="ECO:0000256" key="5">
    <source>
        <dbReference type="ARBA" id="ARBA00038182"/>
    </source>
</evidence>
<comment type="caution">
    <text evidence="11">The sequence shown here is derived from an EMBL/GenBank/DDBJ whole genome shotgun (WGS) entry which is preliminary data.</text>
</comment>
<dbReference type="Pfam" id="PF00583">
    <property type="entry name" value="Acetyltransf_1"/>
    <property type="match status" value="1"/>
</dbReference>
<evidence type="ECO:0000256" key="6">
    <source>
        <dbReference type="ARBA" id="ARBA00039114"/>
    </source>
</evidence>
<dbReference type="PANTHER" id="PTHR10908:SF0">
    <property type="entry name" value="SEROTONIN N-ACETYLTRANSFERASE"/>
    <property type="match status" value="1"/>
</dbReference>
<dbReference type="GO" id="GO:0004059">
    <property type="term" value="F:aralkylamine N-acetyltransferase activity"/>
    <property type="evidence" value="ECO:0007669"/>
    <property type="project" value="UniProtKB-EC"/>
</dbReference>
<comment type="catalytic activity">
    <reaction evidence="3">
        <text>a 2-arylethylamine + acetyl-CoA = an N-acetyl-2-arylethylamine + CoA + H(+)</text>
        <dbReference type="Rhea" id="RHEA:20497"/>
        <dbReference type="ChEBI" id="CHEBI:15378"/>
        <dbReference type="ChEBI" id="CHEBI:55469"/>
        <dbReference type="ChEBI" id="CHEBI:57287"/>
        <dbReference type="ChEBI" id="CHEBI:57288"/>
        <dbReference type="ChEBI" id="CHEBI:77827"/>
        <dbReference type="EC" id="2.3.1.87"/>
    </reaction>
</comment>
<organism evidence="11 12">
    <name type="scientific">Chiloscyllium punctatum</name>
    <name type="common">Brownbanded bambooshark</name>
    <name type="synonym">Hemiscyllium punctatum</name>
    <dbReference type="NCBI Taxonomy" id="137246"/>
    <lineage>
        <taxon>Eukaryota</taxon>
        <taxon>Metazoa</taxon>
        <taxon>Chordata</taxon>
        <taxon>Craniata</taxon>
        <taxon>Vertebrata</taxon>
        <taxon>Chondrichthyes</taxon>
        <taxon>Elasmobranchii</taxon>
        <taxon>Galeomorphii</taxon>
        <taxon>Galeoidea</taxon>
        <taxon>Orectolobiformes</taxon>
        <taxon>Hemiscylliidae</taxon>
        <taxon>Chiloscyllium</taxon>
    </lineage>
</organism>
<dbReference type="EC" id="2.3.1.87" evidence="6"/>
<dbReference type="GO" id="GO:0005737">
    <property type="term" value="C:cytoplasm"/>
    <property type="evidence" value="ECO:0007669"/>
    <property type="project" value="TreeGrafter"/>
</dbReference>
<sequence length="166" mass="18028">MQGAAGELRTLSEGDVAAAWALETAGYPPEEAASLAKLQDRQREAGELFLGRFVDDQLIGFVCGTRSLEDHLTEESMDVHEPTGTTICIHSVCVDGAWRRRGVALGLLCDYVARAARTLPPPRRICLLSHQQLLPLYTKAGFTMLGLSSVSHGPEAWYECAIELGT</sequence>
<comment type="pathway">
    <text evidence="4">Aromatic compound metabolism; melatonin biosynthesis; melatonin from serotonin: step 1/2.</text>
</comment>
<dbReference type="PROSITE" id="PS51186">
    <property type="entry name" value="GNAT"/>
    <property type="match status" value="1"/>
</dbReference>
<dbReference type="CDD" id="cd04301">
    <property type="entry name" value="NAT_SF"/>
    <property type="match status" value="1"/>
</dbReference>
<evidence type="ECO:0000256" key="2">
    <source>
        <dbReference type="ARBA" id="ARBA00023315"/>
    </source>
</evidence>
<dbReference type="AlphaFoldDB" id="A0A401RJR4"/>
<gene>
    <name evidence="11" type="ORF">chiPu_0020787</name>
</gene>
<evidence type="ECO:0000313" key="12">
    <source>
        <dbReference type="Proteomes" id="UP000287033"/>
    </source>
</evidence>
<evidence type="ECO:0000256" key="7">
    <source>
        <dbReference type="ARBA" id="ARBA00039398"/>
    </source>
</evidence>
<dbReference type="OMA" id="IHLMCKE"/>
<feature type="domain" description="N-acetyltransferase" evidence="10">
    <location>
        <begin position="6"/>
        <end position="163"/>
    </location>
</feature>
<dbReference type="GO" id="GO:0030187">
    <property type="term" value="P:melatonin biosynthetic process"/>
    <property type="evidence" value="ECO:0007669"/>
    <property type="project" value="UniProtKB-KW"/>
</dbReference>
<dbReference type="SUPFAM" id="SSF55729">
    <property type="entry name" value="Acyl-CoA N-acyltransferases (Nat)"/>
    <property type="match status" value="1"/>
</dbReference>
<dbReference type="InterPro" id="IPR000182">
    <property type="entry name" value="GNAT_dom"/>
</dbReference>
<reference evidence="11 12" key="1">
    <citation type="journal article" date="2018" name="Nat. Ecol. Evol.">
        <title>Shark genomes provide insights into elasmobranch evolution and the origin of vertebrates.</title>
        <authorList>
            <person name="Hara Y"/>
            <person name="Yamaguchi K"/>
            <person name="Onimaru K"/>
            <person name="Kadota M"/>
            <person name="Koyanagi M"/>
            <person name="Keeley SD"/>
            <person name="Tatsumi K"/>
            <person name="Tanaka K"/>
            <person name="Motone F"/>
            <person name="Kageyama Y"/>
            <person name="Nozu R"/>
            <person name="Adachi N"/>
            <person name="Nishimura O"/>
            <person name="Nakagawa R"/>
            <person name="Tanegashima C"/>
            <person name="Kiyatake I"/>
            <person name="Matsumoto R"/>
            <person name="Murakumo K"/>
            <person name="Nishida K"/>
            <person name="Terakita A"/>
            <person name="Kuratani S"/>
            <person name="Sato K"/>
            <person name="Hyodo S Kuraku.S."/>
        </authorList>
    </citation>
    <scope>NUCLEOTIDE SEQUENCE [LARGE SCALE GENOMIC DNA]</scope>
</reference>
<keyword evidence="1" id="KW-0808">Transferase</keyword>
<evidence type="ECO:0000256" key="8">
    <source>
        <dbReference type="ARBA" id="ARBA00042928"/>
    </source>
</evidence>
<evidence type="ECO:0000256" key="1">
    <source>
        <dbReference type="ARBA" id="ARBA00022679"/>
    </source>
</evidence>
<dbReference type="PANTHER" id="PTHR10908">
    <property type="entry name" value="SEROTONIN N-ACETYLTRANSFERASE"/>
    <property type="match status" value="1"/>
</dbReference>
<evidence type="ECO:0000256" key="4">
    <source>
        <dbReference type="ARBA" id="ARBA00037926"/>
    </source>
</evidence>
<keyword evidence="12" id="KW-1185">Reference proteome</keyword>
<keyword evidence="2" id="KW-0012">Acyltransferase</keyword>
<evidence type="ECO:0000313" key="11">
    <source>
        <dbReference type="EMBL" id="GCC18393.1"/>
    </source>
</evidence>
<accession>A0A401RJR4</accession>
<protein>
    <recommendedName>
        <fullName evidence="7">Serotonin N-acetyltransferase</fullName>
        <ecNumber evidence="6">2.3.1.87</ecNumber>
    </recommendedName>
    <alternativeName>
        <fullName evidence="8">Aralkylamine N-acetyltransferase</fullName>
    </alternativeName>
</protein>
<evidence type="ECO:0000259" key="10">
    <source>
        <dbReference type="PROSITE" id="PS51186"/>
    </source>
</evidence>
<evidence type="ECO:0000256" key="9">
    <source>
        <dbReference type="ARBA" id="ARBA00043260"/>
    </source>
</evidence>
<dbReference type="STRING" id="137246.A0A401RJR4"/>
<keyword evidence="9" id="KW-0471">Melatonin biosynthesis</keyword>
<dbReference type="InterPro" id="IPR051635">
    <property type="entry name" value="SNAT-like"/>
</dbReference>
<name>A0A401RJR4_CHIPU</name>
<dbReference type="EMBL" id="BEZZ01002941">
    <property type="protein sequence ID" value="GCC18393.1"/>
    <property type="molecule type" value="Genomic_DNA"/>
</dbReference>
<evidence type="ECO:0000256" key="3">
    <source>
        <dbReference type="ARBA" id="ARBA00036561"/>
    </source>
</evidence>
<comment type="similarity">
    <text evidence="5">Belongs to the acetyltransferase family. AANAT subfamily.</text>
</comment>
<proteinExistence type="inferred from homology"/>
<dbReference type="Proteomes" id="UP000287033">
    <property type="component" value="Unassembled WGS sequence"/>
</dbReference>
<dbReference type="OrthoDB" id="30840at2759"/>